<gene>
    <name evidence="2" type="ORF">EYF80_031629</name>
</gene>
<dbReference type="Proteomes" id="UP000314294">
    <property type="component" value="Unassembled WGS sequence"/>
</dbReference>
<keyword evidence="3" id="KW-1185">Reference proteome</keyword>
<evidence type="ECO:0000313" key="2">
    <source>
        <dbReference type="EMBL" id="TNN58196.1"/>
    </source>
</evidence>
<organism evidence="2 3">
    <name type="scientific">Liparis tanakae</name>
    <name type="common">Tanaka's snailfish</name>
    <dbReference type="NCBI Taxonomy" id="230148"/>
    <lineage>
        <taxon>Eukaryota</taxon>
        <taxon>Metazoa</taxon>
        <taxon>Chordata</taxon>
        <taxon>Craniata</taxon>
        <taxon>Vertebrata</taxon>
        <taxon>Euteleostomi</taxon>
        <taxon>Actinopterygii</taxon>
        <taxon>Neopterygii</taxon>
        <taxon>Teleostei</taxon>
        <taxon>Neoteleostei</taxon>
        <taxon>Acanthomorphata</taxon>
        <taxon>Eupercaria</taxon>
        <taxon>Perciformes</taxon>
        <taxon>Cottioidei</taxon>
        <taxon>Cottales</taxon>
        <taxon>Liparidae</taxon>
        <taxon>Liparis</taxon>
    </lineage>
</organism>
<name>A0A4Z2GXE3_9TELE</name>
<comment type="caution">
    <text evidence="2">The sequence shown here is derived from an EMBL/GenBank/DDBJ whole genome shotgun (WGS) entry which is preliminary data.</text>
</comment>
<evidence type="ECO:0000313" key="3">
    <source>
        <dbReference type="Proteomes" id="UP000314294"/>
    </source>
</evidence>
<dbReference type="AlphaFoldDB" id="A0A4Z2GXE3"/>
<reference evidence="2 3" key="1">
    <citation type="submission" date="2019-03" db="EMBL/GenBank/DDBJ databases">
        <title>First draft genome of Liparis tanakae, snailfish: a comprehensive survey of snailfish specific genes.</title>
        <authorList>
            <person name="Kim W."/>
            <person name="Song I."/>
            <person name="Jeong J.-H."/>
            <person name="Kim D."/>
            <person name="Kim S."/>
            <person name="Ryu S."/>
            <person name="Song J.Y."/>
            <person name="Lee S.K."/>
        </authorList>
    </citation>
    <scope>NUCLEOTIDE SEQUENCE [LARGE SCALE GENOMIC DNA]</scope>
    <source>
        <tissue evidence="2">Muscle</tissue>
    </source>
</reference>
<accession>A0A4Z2GXE3</accession>
<dbReference type="EMBL" id="SRLO01000387">
    <property type="protein sequence ID" value="TNN58196.1"/>
    <property type="molecule type" value="Genomic_DNA"/>
</dbReference>
<proteinExistence type="predicted"/>
<protein>
    <submittedName>
        <fullName evidence="2">Uncharacterized protein</fullName>
    </submittedName>
</protein>
<sequence>MSAASMSSCKENHDNRAHHFLELTADGGYGSINAHVTAGGRHSAADRLNPSGVGEDDGVPASSSWDASPSLPARRPPPLARGRRAESQNA</sequence>
<feature type="region of interest" description="Disordered" evidence="1">
    <location>
        <begin position="29"/>
        <end position="90"/>
    </location>
</feature>
<evidence type="ECO:0000256" key="1">
    <source>
        <dbReference type="SAM" id="MobiDB-lite"/>
    </source>
</evidence>